<evidence type="ECO:0000256" key="4">
    <source>
        <dbReference type="ARBA" id="ARBA00022801"/>
    </source>
</evidence>
<feature type="domain" description="PIN" evidence="6">
    <location>
        <begin position="3"/>
        <end position="129"/>
    </location>
</feature>
<dbReference type="InterPro" id="IPR029060">
    <property type="entry name" value="PIN-like_dom_sf"/>
</dbReference>
<feature type="binding site" evidence="5">
    <location>
        <position position="105"/>
    </location>
    <ligand>
        <name>Mg(2+)</name>
        <dbReference type="ChEBI" id="CHEBI:18420"/>
    </ligand>
</feature>
<evidence type="ECO:0000256" key="2">
    <source>
        <dbReference type="ARBA" id="ARBA00022722"/>
    </source>
</evidence>
<dbReference type="GO" id="GO:0004519">
    <property type="term" value="F:endonuclease activity"/>
    <property type="evidence" value="ECO:0007669"/>
    <property type="project" value="UniProtKB-KW"/>
</dbReference>
<organism evidence="7 8">
    <name type="scientific">Methylobacterium trifolii</name>
    <dbReference type="NCBI Taxonomy" id="1003092"/>
    <lineage>
        <taxon>Bacteria</taxon>
        <taxon>Pseudomonadati</taxon>
        <taxon>Pseudomonadota</taxon>
        <taxon>Alphaproteobacteria</taxon>
        <taxon>Hyphomicrobiales</taxon>
        <taxon>Methylobacteriaceae</taxon>
        <taxon>Methylobacterium</taxon>
    </lineage>
</organism>
<dbReference type="HAMAP" id="MF_00265">
    <property type="entry name" value="VapC_Nob1"/>
    <property type="match status" value="1"/>
</dbReference>
<dbReference type="RefSeq" id="WP_238183406.1">
    <property type="nucleotide sequence ID" value="NZ_BPRB01000165.1"/>
</dbReference>
<sequence length="140" mass="14719">MPYLDTSILVCALTNEAETARMQAWLGAQAAGDLTISAWVATELSAALSIKVRRGDLSPEHRIAALSAFARLSAESFVVLPIAERQFRSAAHFADRFDLGLRAGDALHLAVAADHGVALATLDRRLAEAGTALGVPATVP</sequence>
<reference evidence="7" key="2">
    <citation type="submission" date="2021-08" db="EMBL/GenBank/DDBJ databases">
        <authorList>
            <person name="Tani A."/>
            <person name="Ola A."/>
            <person name="Ogura Y."/>
            <person name="Katsura K."/>
            <person name="Hayashi T."/>
        </authorList>
    </citation>
    <scope>NUCLEOTIDE SEQUENCE</scope>
    <source>
        <strain evidence="7">DSM 23632</strain>
    </source>
</reference>
<feature type="binding site" evidence="5">
    <location>
        <position position="5"/>
    </location>
    <ligand>
        <name>Mg(2+)</name>
        <dbReference type="ChEBI" id="CHEBI:18420"/>
    </ligand>
</feature>
<dbReference type="InterPro" id="IPR022907">
    <property type="entry name" value="VapC_family"/>
</dbReference>
<dbReference type="EMBL" id="BPRB01000165">
    <property type="protein sequence ID" value="GJE60824.1"/>
    <property type="molecule type" value="Genomic_DNA"/>
</dbReference>
<dbReference type="InterPro" id="IPR002716">
    <property type="entry name" value="PIN_dom"/>
</dbReference>
<accession>A0ABQ4TZZ8</accession>
<keyword evidence="3 5" id="KW-0479">Metal-binding</keyword>
<evidence type="ECO:0000256" key="1">
    <source>
        <dbReference type="ARBA" id="ARBA00022649"/>
    </source>
</evidence>
<dbReference type="Pfam" id="PF01850">
    <property type="entry name" value="PIN"/>
    <property type="match status" value="1"/>
</dbReference>
<dbReference type="Gene3D" id="3.40.50.1010">
    <property type="entry name" value="5'-nuclease"/>
    <property type="match status" value="1"/>
</dbReference>
<keyword evidence="5" id="KW-0800">Toxin</keyword>
<dbReference type="Proteomes" id="UP001055057">
    <property type="component" value="Unassembled WGS sequence"/>
</dbReference>
<comment type="function">
    <text evidence="5">Toxic component of a toxin-antitoxin (TA) system. An RNase.</text>
</comment>
<reference evidence="7" key="1">
    <citation type="journal article" date="2021" name="Front. Microbiol.">
        <title>Comprehensive Comparative Genomics and Phenotyping of Methylobacterium Species.</title>
        <authorList>
            <person name="Alessa O."/>
            <person name="Ogura Y."/>
            <person name="Fujitani Y."/>
            <person name="Takami H."/>
            <person name="Hayashi T."/>
            <person name="Sahin N."/>
            <person name="Tani A."/>
        </authorList>
    </citation>
    <scope>NUCLEOTIDE SEQUENCE</scope>
    <source>
        <strain evidence="7">DSM 23632</strain>
    </source>
</reference>
<proteinExistence type="inferred from homology"/>
<keyword evidence="2 5" id="KW-0540">Nuclease</keyword>
<keyword evidence="5" id="KW-0460">Magnesium</keyword>
<keyword evidence="8" id="KW-1185">Reference proteome</keyword>
<comment type="caution">
    <text evidence="7">The sequence shown here is derived from an EMBL/GenBank/DDBJ whole genome shotgun (WGS) entry which is preliminary data.</text>
</comment>
<gene>
    <name evidence="7" type="primary">vapC_3</name>
    <name evidence="5" type="synonym">vapC</name>
    <name evidence="7" type="ORF">MPOCJGCO_2942</name>
</gene>
<name>A0ABQ4TZZ8_9HYPH</name>
<dbReference type="EC" id="3.1.-.-" evidence="5"/>
<dbReference type="SUPFAM" id="SSF88723">
    <property type="entry name" value="PIN domain-like"/>
    <property type="match status" value="1"/>
</dbReference>
<comment type="cofactor">
    <cofactor evidence="5">
        <name>Mg(2+)</name>
        <dbReference type="ChEBI" id="CHEBI:18420"/>
    </cofactor>
</comment>
<comment type="similarity">
    <text evidence="5">Belongs to the PINc/VapC protein family.</text>
</comment>
<protein>
    <recommendedName>
        <fullName evidence="5">Ribonuclease VapC</fullName>
        <shortName evidence="5">RNase VapC</shortName>
        <ecNumber evidence="5">3.1.-.-</ecNumber>
    </recommendedName>
    <alternativeName>
        <fullName evidence="5">Toxin VapC</fullName>
    </alternativeName>
</protein>
<evidence type="ECO:0000259" key="6">
    <source>
        <dbReference type="Pfam" id="PF01850"/>
    </source>
</evidence>
<keyword evidence="4 5" id="KW-0378">Hydrolase</keyword>
<evidence type="ECO:0000256" key="3">
    <source>
        <dbReference type="ARBA" id="ARBA00022723"/>
    </source>
</evidence>
<keyword evidence="7" id="KW-0255">Endonuclease</keyword>
<keyword evidence="1 5" id="KW-1277">Toxin-antitoxin system</keyword>
<evidence type="ECO:0000256" key="5">
    <source>
        <dbReference type="HAMAP-Rule" id="MF_00265"/>
    </source>
</evidence>
<evidence type="ECO:0000313" key="7">
    <source>
        <dbReference type="EMBL" id="GJE60824.1"/>
    </source>
</evidence>
<evidence type="ECO:0000313" key="8">
    <source>
        <dbReference type="Proteomes" id="UP001055057"/>
    </source>
</evidence>
<dbReference type="CDD" id="cd09874">
    <property type="entry name" value="PIN_MT3492-like"/>
    <property type="match status" value="1"/>
</dbReference>